<feature type="transmembrane region" description="Helical" evidence="1">
    <location>
        <begin position="111"/>
        <end position="132"/>
    </location>
</feature>
<dbReference type="Pfam" id="PF14108">
    <property type="entry name" value="ABA4-like"/>
    <property type="match status" value="1"/>
</dbReference>
<keyword evidence="1" id="KW-0812">Transmembrane</keyword>
<gene>
    <name evidence="2" type="ORF">GRI94_05880</name>
    <name evidence="3" type="ORF">GRI94_19970</name>
</gene>
<keyword evidence="1" id="KW-0472">Membrane</keyword>
<name>A0A845ATA4_9SPHN</name>
<feature type="transmembrane region" description="Helical" evidence="1">
    <location>
        <begin position="7"/>
        <end position="26"/>
    </location>
</feature>
<reference evidence="3 4" key="1">
    <citation type="submission" date="2019-12" db="EMBL/GenBank/DDBJ databases">
        <title>Genomic-based taxomic classification of the family Erythrobacteraceae.</title>
        <authorList>
            <person name="Xu L."/>
        </authorList>
    </citation>
    <scope>NUCLEOTIDE SEQUENCE [LARGE SCALE GENOMIC DNA]</scope>
    <source>
        <strain evidence="3 4">JCM 16677</strain>
    </source>
</reference>
<evidence type="ECO:0000256" key="1">
    <source>
        <dbReference type="SAM" id="Phobius"/>
    </source>
</evidence>
<proteinExistence type="predicted"/>
<dbReference type="RefSeq" id="WP_160778805.1">
    <property type="nucleotide sequence ID" value="NZ_BAAAZF010000001.1"/>
</dbReference>
<keyword evidence="1" id="KW-1133">Transmembrane helix</keyword>
<evidence type="ECO:0000313" key="3">
    <source>
        <dbReference type="EMBL" id="MXP34112.1"/>
    </source>
</evidence>
<organism evidence="3 4">
    <name type="scientific">Parerythrobacter jejuensis</name>
    <dbReference type="NCBI Taxonomy" id="795812"/>
    <lineage>
        <taxon>Bacteria</taxon>
        <taxon>Pseudomonadati</taxon>
        <taxon>Pseudomonadota</taxon>
        <taxon>Alphaproteobacteria</taxon>
        <taxon>Sphingomonadales</taxon>
        <taxon>Erythrobacteraceae</taxon>
        <taxon>Parerythrobacter</taxon>
    </lineage>
</organism>
<dbReference type="AlphaFoldDB" id="A0A845ATA4"/>
<accession>A0A845ATA4</accession>
<feature type="transmembrane region" description="Helical" evidence="1">
    <location>
        <begin position="38"/>
        <end position="58"/>
    </location>
</feature>
<comment type="caution">
    <text evidence="3">The sequence shown here is derived from an EMBL/GenBank/DDBJ whole genome shotgun (WGS) entry which is preliminary data.</text>
</comment>
<dbReference type="InterPro" id="IPR025461">
    <property type="entry name" value="ABA4-like"/>
</dbReference>
<dbReference type="EMBL" id="WTYE01000001">
    <property type="protein sequence ID" value="MXP34112.1"/>
    <property type="molecule type" value="Genomic_DNA"/>
</dbReference>
<sequence>MTSPEQIFGWAGQAAMIGWLILIFLPRRWPQLLWLPRFIIPFGLSLLYAGLAMAHFFTIEGGGYGSLDEVAALLGNREMLLAGWVHYLAFDLFVGGWIAVEADKVGLSRVIQAPILVATFMFGPVGLALFLAMRAGYFRKQEAAS</sequence>
<dbReference type="EMBL" id="WTYE01000001">
    <property type="protein sequence ID" value="MXP31352.1"/>
    <property type="molecule type" value="Genomic_DNA"/>
</dbReference>
<evidence type="ECO:0000313" key="2">
    <source>
        <dbReference type="EMBL" id="MXP31352.1"/>
    </source>
</evidence>
<dbReference type="OrthoDB" id="345237at2"/>
<evidence type="ECO:0000313" key="4">
    <source>
        <dbReference type="Proteomes" id="UP000446786"/>
    </source>
</evidence>
<keyword evidence="4" id="KW-1185">Reference proteome</keyword>
<protein>
    <submittedName>
        <fullName evidence="3">DUF4281 domain-containing protein</fullName>
    </submittedName>
</protein>
<dbReference type="Proteomes" id="UP000446786">
    <property type="component" value="Unassembled WGS sequence"/>
</dbReference>
<feature type="transmembrane region" description="Helical" evidence="1">
    <location>
        <begin position="79"/>
        <end position="99"/>
    </location>
</feature>